<evidence type="ECO:0000313" key="11">
    <source>
        <dbReference type="EMBL" id="MEJ6400875.1"/>
    </source>
</evidence>
<keyword evidence="7" id="KW-0274">FAD</keyword>
<dbReference type="PANTHER" id="PTHR30040:SF2">
    <property type="entry name" value="FAD:PROTEIN FMN TRANSFERASE"/>
    <property type="match status" value="1"/>
</dbReference>
<organism evidence="11 12">
    <name type="scientific">Nicoliella lavandulae</name>
    <dbReference type="NCBI Taxonomy" id="3082954"/>
    <lineage>
        <taxon>Bacteria</taxon>
        <taxon>Bacillati</taxon>
        <taxon>Bacillota</taxon>
        <taxon>Bacilli</taxon>
        <taxon>Lactobacillales</taxon>
        <taxon>Lactobacillaceae</taxon>
        <taxon>Nicoliella</taxon>
    </lineage>
</organism>
<keyword evidence="12" id="KW-1185">Reference proteome</keyword>
<dbReference type="Pfam" id="PF02424">
    <property type="entry name" value="ApbE"/>
    <property type="match status" value="2"/>
</dbReference>
<sequence>MTVTVKSTVVESMTIPFTISIAGQDVELIKSRLHQLAGSIKSALDQIDRRYSTYRPDSLVSQFRDGNEELLVTDAEFKQVYDACLNAKQLTNGCFDPFDSQQRYDPLGYVKGWAIELLFDRYLRPELQRTEIVGVCLNGGGDMQFASQHDFKWQIGIEDPSDLQTLIAGYQLTNGGLATSGYSKRGAHVRSSGQPDLLQVTVFAPKLATADVWATALLAAGEQSLRQLVADHQLSGCFVNQHHQLSYFNQGVITDVD</sequence>
<dbReference type="GO" id="GO:0016740">
    <property type="term" value="F:transferase activity"/>
    <property type="evidence" value="ECO:0007669"/>
    <property type="project" value="UniProtKB-KW"/>
</dbReference>
<evidence type="ECO:0000256" key="8">
    <source>
        <dbReference type="ARBA" id="ARBA00022842"/>
    </source>
</evidence>
<comment type="caution">
    <text evidence="11">The sequence shown here is derived from an EMBL/GenBank/DDBJ whole genome shotgun (WGS) entry which is preliminary data.</text>
</comment>
<dbReference type="EMBL" id="JAWMWH010000003">
    <property type="protein sequence ID" value="MEJ6400875.1"/>
    <property type="molecule type" value="Genomic_DNA"/>
</dbReference>
<dbReference type="PANTHER" id="PTHR30040">
    <property type="entry name" value="THIAMINE BIOSYNTHESIS LIPOPROTEIN APBE"/>
    <property type="match status" value="1"/>
</dbReference>
<evidence type="ECO:0000256" key="5">
    <source>
        <dbReference type="ARBA" id="ARBA00022679"/>
    </source>
</evidence>
<evidence type="ECO:0000256" key="7">
    <source>
        <dbReference type="ARBA" id="ARBA00022827"/>
    </source>
</evidence>
<dbReference type="Gene3D" id="3.10.520.10">
    <property type="entry name" value="ApbE-like domains"/>
    <property type="match status" value="2"/>
</dbReference>
<evidence type="ECO:0000313" key="12">
    <source>
        <dbReference type="Proteomes" id="UP001370590"/>
    </source>
</evidence>
<keyword evidence="4" id="KW-0285">Flavoprotein</keyword>
<dbReference type="Proteomes" id="UP001370590">
    <property type="component" value="Unassembled WGS sequence"/>
</dbReference>
<evidence type="ECO:0000256" key="9">
    <source>
        <dbReference type="ARBA" id="ARBA00031306"/>
    </source>
</evidence>
<comment type="catalytic activity">
    <reaction evidence="10">
        <text>L-threonyl-[protein] + FAD = FMN-L-threonyl-[protein] + AMP + H(+)</text>
        <dbReference type="Rhea" id="RHEA:36847"/>
        <dbReference type="Rhea" id="RHEA-COMP:11060"/>
        <dbReference type="Rhea" id="RHEA-COMP:11061"/>
        <dbReference type="ChEBI" id="CHEBI:15378"/>
        <dbReference type="ChEBI" id="CHEBI:30013"/>
        <dbReference type="ChEBI" id="CHEBI:57692"/>
        <dbReference type="ChEBI" id="CHEBI:74257"/>
        <dbReference type="ChEBI" id="CHEBI:456215"/>
        <dbReference type="EC" id="2.7.1.180"/>
    </reaction>
</comment>
<evidence type="ECO:0000256" key="10">
    <source>
        <dbReference type="ARBA" id="ARBA00048540"/>
    </source>
</evidence>
<evidence type="ECO:0000256" key="2">
    <source>
        <dbReference type="ARBA" id="ARBA00011955"/>
    </source>
</evidence>
<dbReference type="InterPro" id="IPR024932">
    <property type="entry name" value="ApbE"/>
</dbReference>
<dbReference type="InterPro" id="IPR003374">
    <property type="entry name" value="ApbE-like_sf"/>
</dbReference>
<evidence type="ECO:0000256" key="4">
    <source>
        <dbReference type="ARBA" id="ARBA00022630"/>
    </source>
</evidence>
<dbReference type="EC" id="2.7.1.180" evidence="2"/>
<proteinExistence type="predicted"/>
<keyword evidence="8" id="KW-0460">Magnesium</keyword>
<name>A0ABU8SLV5_9LACO</name>
<protein>
    <recommendedName>
        <fullName evidence="3">FAD:protein FMN transferase</fullName>
        <ecNumber evidence="2">2.7.1.180</ecNumber>
    </recommendedName>
    <alternativeName>
        <fullName evidence="9">Flavin transferase</fullName>
    </alternativeName>
</protein>
<evidence type="ECO:0000256" key="3">
    <source>
        <dbReference type="ARBA" id="ARBA00016337"/>
    </source>
</evidence>
<comment type="cofactor">
    <cofactor evidence="1">
        <name>Mg(2+)</name>
        <dbReference type="ChEBI" id="CHEBI:18420"/>
    </cofactor>
</comment>
<keyword evidence="5 11" id="KW-0808">Transferase</keyword>
<gene>
    <name evidence="11" type="ORF">R4146_06925</name>
</gene>
<evidence type="ECO:0000256" key="1">
    <source>
        <dbReference type="ARBA" id="ARBA00001946"/>
    </source>
</evidence>
<evidence type="ECO:0000256" key="6">
    <source>
        <dbReference type="ARBA" id="ARBA00022723"/>
    </source>
</evidence>
<dbReference type="RefSeq" id="WP_339960730.1">
    <property type="nucleotide sequence ID" value="NZ_JAWMWH010000003.1"/>
</dbReference>
<dbReference type="SUPFAM" id="SSF143631">
    <property type="entry name" value="ApbE-like"/>
    <property type="match status" value="1"/>
</dbReference>
<keyword evidence="6" id="KW-0479">Metal-binding</keyword>
<reference evidence="11 12" key="1">
    <citation type="submission" date="2023-10" db="EMBL/GenBank/DDBJ databases">
        <title>Nicoliella lavandulae sp. nov. isolated from Lavandula angustifolia flowers.</title>
        <authorList>
            <person name="Alcantara C."/>
            <person name="Zuniga M."/>
            <person name="Landete J.M."/>
            <person name="Monedero V."/>
        </authorList>
    </citation>
    <scope>NUCLEOTIDE SEQUENCE [LARGE SCALE GENOMIC DNA]</scope>
    <source>
        <strain evidence="11 12">Es01</strain>
    </source>
</reference>
<accession>A0ABU8SLV5</accession>